<dbReference type="Gene3D" id="1.25.40.10">
    <property type="entry name" value="Tetratricopeptide repeat domain"/>
    <property type="match status" value="1"/>
</dbReference>
<feature type="repeat" description="TPR" evidence="1">
    <location>
        <begin position="588"/>
        <end position="621"/>
    </location>
</feature>
<keyword evidence="2" id="KW-1133">Transmembrane helix</keyword>
<keyword evidence="2" id="KW-0812">Transmembrane</keyword>
<dbReference type="InterPro" id="IPR019734">
    <property type="entry name" value="TPR_rpt"/>
</dbReference>
<name>A0A2S7TZE0_9BACT</name>
<evidence type="ECO:0000256" key="1">
    <source>
        <dbReference type="PROSITE-ProRule" id="PRU00339"/>
    </source>
</evidence>
<keyword evidence="3" id="KW-0732">Signal</keyword>
<dbReference type="PROSITE" id="PS50005">
    <property type="entry name" value="TPR"/>
    <property type="match status" value="1"/>
</dbReference>
<evidence type="ECO:0000256" key="3">
    <source>
        <dbReference type="SAM" id="SignalP"/>
    </source>
</evidence>
<proteinExistence type="predicted"/>
<feature type="signal peptide" evidence="3">
    <location>
        <begin position="1"/>
        <end position="18"/>
    </location>
</feature>
<dbReference type="PANTHER" id="PTHR40940:SF2">
    <property type="entry name" value="BATD"/>
    <property type="match status" value="1"/>
</dbReference>
<gene>
    <name evidence="4" type="ORF">BSZ32_03810</name>
</gene>
<evidence type="ECO:0000313" key="5">
    <source>
        <dbReference type="Proteomes" id="UP000239907"/>
    </source>
</evidence>
<organism evidence="4 5">
    <name type="scientific">Rubritalea profundi</name>
    <dbReference type="NCBI Taxonomy" id="1658618"/>
    <lineage>
        <taxon>Bacteria</taxon>
        <taxon>Pseudomonadati</taxon>
        <taxon>Verrucomicrobiota</taxon>
        <taxon>Verrucomicrobiia</taxon>
        <taxon>Verrucomicrobiales</taxon>
        <taxon>Rubritaleaceae</taxon>
        <taxon>Rubritalea</taxon>
    </lineage>
</organism>
<keyword evidence="2" id="KW-0472">Membrane</keyword>
<feature type="chain" id="PRO_5015509645" evidence="3">
    <location>
        <begin position="19"/>
        <end position="786"/>
    </location>
</feature>
<dbReference type="Pfam" id="PF13584">
    <property type="entry name" value="BatD"/>
    <property type="match status" value="1"/>
</dbReference>
<feature type="transmembrane region" description="Helical" evidence="2">
    <location>
        <begin position="436"/>
        <end position="454"/>
    </location>
</feature>
<dbReference type="OrthoDB" id="184033at2"/>
<dbReference type="SUPFAM" id="SSF48452">
    <property type="entry name" value="TPR-like"/>
    <property type="match status" value="1"/>
</dbReference>
<comment type="caution">
    <text evidence="4">The sequence shown here is derived from an EMBL/GenBank/DDBJ whole genome shotgun (WGS) entry which is preliminary data.</text>
</comment>
<dbReference type="InterPro" id="IPR011990">
    <property type="entry name" value="TPR-like_helical_dom_sf"/>
</dbReference>
<dbReference type="RefSeq" id="WP_105042199.1">
    <property type="nucleotide sequence ID" value="NZ_MQWA01000001.1"/>
</dbReference>
<sequence>MRLLTLIFTLLGICCAQAQQEVSIITQISSTNLIEGEVGYFSLIYRGVNPKQAPPESIDLGGMKLTQRGFQQQFVNGDRYFIYQYPITEAKAGNYTIPALELQLQGTTVKSQPASFQVVPLKDLKIERFKYQENTISCYSKVFIGKTSLYPGESTKVEYKIYLPANLNPQGWGLPKPDKTFNCTAWRFSPPSSNRDVGQAIIDNKGYVVGSYTTVLSSIKAGDASFGPLTTELIIAPSRVNSRFGYNRTQTAEMPITSDNLTLDILPFPSTPPAEFKGAVGQFTIEANLPANESISLNDSITATVTIEGTGNLPNIVAPVLEDSATWKVIDVSRVQQGDERKELSGQSQFTYILQPQRGANALPRFTFAHFDPVAEEFVINTTATSAISVTVPEVTGSAVLPATAVPLESMQDILGPLSDVRPTKPVSSTIAQLPVWIWQAIPALILVVMLVIAGKRKLSDSKQNNLEKSLQINELKKLNSINDQDFLKEAGGYVERWLTDSMEAQAVLNQRDSQCYQPDTEQNLDSKQRGSILQLLKSLSVLTLIALLTFSQQSRADELSLKAWEAGDYQTALDGYLAASQQNPESADLLFNVADSYYRTNQPGMAALYYKKALVIDPFHSEASKNLAFTQKTQGSILGPKLSELEQWISELPAAAYQQSIFLGVWTLVLALIALKLFYLHNGRFALVLTLIILSPFWIVLSSAAWLKHPQRIATTTGKPGIVTNFASVLTEPVDVSGKELDKKTMIKANPASPCRIIAERGSWSYIELANGTRGWIQSERVKEI</sequence>
<evidence type="ECO:0000313" key="4">
    <source>
        <dbReference type="EMBL" id="PQJ27710.1"/>
    </source>
</evidence>
<feature type="transmembrane region" description="Helical" evidence="2">
    <location>
        <begin position="686"/>
        <end position="708"/>
    </location>
</feature>
<evidence type="ECO:0000256" key="2">
    <source>
        <dbReference type="SAM" id="Phobius"/>
    </source>
</evidence>
<feature type="transmembrane region" description="Helical" evidence="2">
    <location>
        <begin position="662"/>
        <end position="680"/>
    </location>
</feature>
<dbReference type="EMBL" id="MQWA01000001">
    <property type="protein sequence ID" value="PQJ27710.1"/>
    <property type="molecule type" value="Genomic_DNA"/>
</dbReference>
<dbReference type="PANTHER" id="PTHR40940">
    <property type="entry name" value="PROTEIN BATD-RELATED"/>
    <property type="match status" value="1"/>
</dbReference>
<protein>
    <submittedName>
        <fullName evidence="4">Uncharacterized protein</fullName>
    </submittedName>
</protein>
<dbReference type="InterPro" id="IPR025738">
    <property type="entry name" value="BatD"/>
</dbReference>
<dbReference type="Proteomes" id="UP000239907">
    <property type="component" value="Unassembled WGS sequence"/>
</dbReference>
<dbReference type="SMART" id="SM00028">
    <property type="entry name" value="TPR"/>
    <property type="match status" value="1"/>
</dbReference>
<dbReference type="AlphaFoldDB" id="A0A2S7TZE0"/>
<keyword evidence="1" id="KW-0802">TPR repeat</keyword>
<keyword evidence="5" id="KW-1185">Reference proteome</keyword>
<accession>A0A2S7TZE0</accession>
<reference evidence="4 5" key="1">
    <citation type="submission" date="2016-12" db="EMBL/GenBank/DDBJ databases">
        <title>Study of bacterial adaptation to deep sea.</title>
        <authorList>
            <person name="Song J."/>
            <person name="Yoshizawa S."/>
            <person name="Kogure K."/>
        </authorList>
    </citation>
    <scope>NUCLEOTIDE SEQUENCE [LARGE SCALE GENOMIC DNA]</scope>
    <source>
        <strain evidence="4 5">SAORIC-165</strain>
    </source>
</reference>